<dbReference type="InterPro" id="IPR052552">
    <property type="entry name" value="YeaO-like"/>
</dbReference>
<accession>A0AAP4BPK8</accession>
<dbReference type="Proteomes" id="UP001224412">
    <property type="component" value="Unassembled WGS sequence"/>
</dbReference>
<dbReference type="AlphaFoldDB" id="A0AAP4BPK8"/>
<dbReference type="GeneID" id="42781712"/>
<evidence type="ECO:0000313" key="2">
    <source>
        <dbReference type="EMBL" id="MDK4306512.1"/>
    </source>
</evidence>
<reference evidence="2 4" key="1">
    <citation type="submission" date="2023-05" db="EMBL/GenBank/DDBJ databases">
        <title>Metabolic capabilities are highly conserved among human nasal-associated Corynebacterium species in pangenomic analyses.</title>
        <authorList>
            <person name="Tran T.H."/>
            <person name="Roberts A.Q."/>
            <person name="Escapa I.F."/>
            <person name="Gao W."/>
            <person name="Conlan S."/>
            <person name="Kong H."/>
            <person name="Segre J.A."/>
            <person name="Kelly M.S."/>
            <person name="Lemon K.P."/>
        </authorList>
    </citation>
    <scope>NUCLEOTIDE SEQUENCE</scope>
    <source>
        <strain evidence="2">KPL2773</strain>
        <strain evidence="1 4">KPL3772</strain>
    </source>
</reference>
<evidence type="ECO:0000313" key="1">
    <source>
        <dbReference type="EMBL" id="MDK4291037.1"/>
    </source>
</evidence>
<dbReference type="PANTHER" id="PTHR36849">
    <property type="entry name" value="CYTOPLASMIC PROTEIN-RELATED"/>
    <property type="match status" value="1"/>
</dbReference>
<name>A0AAP4BPK8_9CORY</name>
<organism evidence="2 3">
    <name type="scientific">Corynebacterium pseudodiphtheriticum</name>
    <dbReference type="NCBI Taxonomy" id="37637"/>
    <lineage>
        <taxon>Bacteria</taxon>
        <taxon>Bacillati</taxon>
        <taxon>Actinomycetota</taxon>
        <taxon>Actinomycetes</taxon>
        <taxon>Mycobacteriales</taxon>
        <taxon>Corynebacteriaceae</taxon>
        <taxon>Corynebacterium</taxon>
    </lineage>
</organism>
<protein>
    <submittedName>
        <fullName evidence="2">DUF488 family protein</fullName>
    </submittedName>
</protein>
<dbReference type="Pfam" id="PF22752">
    <property type="entry name" value="DUF488-N3i"/>
    <property type="match status" value="1"/>
</dbReference>
<gene>
    <name evidence="1" type="ORF">QPX23_09985</name>
    <name evidence="2" type="ORF">QPX42_02950</name>
</gene>
<dbReference type="EMBL" id="JASNUQ010000021">
    <property type="protein sequence ID" value="MDK4291037.1"/>
    <property type="molecule type" value="Genomic_DNA"/>
</dbReference>
<evidence type="ECO:0000313" key="4">
    <source>
        <dbReference type="Proteomes" id="UP001239759"/>
    </source>
</evidence>
<dbReference type="RefSeq" id="WP_021353691.1">
    <property type="nucleotide sequence ID" value="NZ_CP051667.1"/>
</dbReference>
<dbReference type="EMBL" id="JASNVH010000003">
    <property type="protein sequence ID" value="MDK4306512.1"/>
    <property type="molecule type" value="Genomic_DNA"/>
</dbReference>
<evidence type="ECO:0000313" key="3">
    <source>
        <dbReference type="Proteomes" id="UP001224412"/>
    </source>
</evidence>
<proteinExistence type="predicted"/>
<dbReference type="Proteomes" id="UP001239759">
    <property type="component" value="Unassembled WGS sequence"/>
</dbReference>
<comment type="caution">
    <text evidence="2">The sequence shown here is derived from an EMBL/GenBank/DDBJ whole genome shotgun (WGS) entry which is preliminary data.</text>
</comment>
<keyword evidence="4" id="KW-1185">Reference proteome</keyword>
<dbReference type="PANTHER" id="PTHR36849:SF1">
    <property type="entry name" value="CYTOPLASMIC PROTEIN"/>
    <property type="match status" value="1"/>
</dbReference>
<sequence>MSLENRVTNPDGSITAVPVASYPVRRHEILLFRVFDVRGEQGGEGTARPAAFSVLADRLWPRGISKEDLQPDLWEKQLCPSKELREEFHDGLSFDEFSQRYRSELDQRAANGELADAMTTLSKAAGQGNIALLFAGKDTEHTHARVLAQWLVEAVSADADS</sequence>